<evidence type="ECO:0000259" key="2">
    <source>
        <dbReference type="Pfam" id="PF04892"/>
    </source>
</evidence>
<accession>A0A1I7FSL0</accession>
<proteinExistence type="predicted"/>
<feature type="domain" description="VanZ-like" evidence="2">
    <location>
        <begin position="33"/>
        <end position="105"/>
    </location>
</feature>
<dbReference type="PANTHER" id="PTHR28008">
    <property type="entry name" value="DOMAIN PROTEIN, PUTATIVE (AFU_ORTHOLOGUE AFUA_3G10980)-RELATED"/>
    <property type="match status" value="1"/>
</dbReference>
<organism evidence="3 4">
    <name type="scientific">Pseudoduganella namucuonensis</name>
    <dbReference type="NCBI Taxonomy" id="1035707"/>
    <lineage>
        <taxon>Bacteria</taxon>
        <taxon>Pseudomonadati</taxon>
        <taxon>Pseudomonadota</taxon>
        <taxon>Betaproteobacteria</taxon>
        <taxon>Burkholderiales</taxon>
        <taxon>Oxalobacteraceae</taxon>
        <taxon>Telluria group</taxon>
        <taxon>Pseudoduganella</taxon>
    </lineage>
</organism>
<evidence type="ECO:0000256" key="1">
    <source>
        <dbReference type="SAM" id="Phobius"/>
    </source>
</evidence>
<dbReference type="Pfam" id="PF04892">
    <property type="entry name" value="VanZ"/>
    <property type="match status" value="1"/>
</dbReference>
<keyword evidence="1" id="KW-0472">Membrane</keyword>
<evidence type="ECO:0000313" key="4">
    <source>
        <dbReference type="Proteomes" id="UP000199391"/>
    </source>
</evidence>
<dbReference type="InterPro" id="IPR006976">
    <property type="entry name" value="VanZ-like"/>
</dbReference>
<feature type="transmembrane region" description="Helical" evidence="1">
    <location>
        <begin position="35"/>
        <end position="52"/>
    </location>
</feature>
<dbReference type="PANTHER" id="PTHR28008:SF1">
    <property type="entry name" value="DOMAIN PROTEIN, PUTATIVE (AFU_ORTHOLOGUE AFUA_3G10980)-RELATED"/>
    <property type="match status" value="1"/>
</dbReference>
<keyword evidence="1" id="KW-0812">Transmembrane</keyword>
<gene>
    <name evidence="3" type="ORF">SAMN05216552_1002256</name>
</gene>
<feature type="transmembrane region" description="Helical" evidence="1">
    <location>
        <begin position="59"/>
        <end position="78"/>
    </location>
</feature>
<protein>
    <submittedName>
        <fullName evidence="3">VanZ like family protein</fullName>
    </submittedName>
</protein>
<feature type="transmembrane region" description="Helical" evidence="1">
    <location>
        <begin position="90"/>
        <end position="108"/>
    </location>
</feature>
<keyword evidence="4" id="KW-1185">Reference proteome</keyword>
<dbReference type="Proteomes" id="UP000199391">
    <property type="component" value="Unassembled WGS sequence"/>
</dbReference>
<dbReference type="AlphaFoldDB" id="A0A1I7FSL0"/>
<keyword evidence="1" id="KW-1133">Transmembrane helix</keyword>
<name>A0A1I7FSL0_9BURK</name>
<sequence>MMWEMTMLIAGGAALVAGCLVPNRWLPATMPNDKLMHFAAFGGLALLALRVARDRHDAMLWLAGLLVAGWLIECLQKLVPDRNFSWPDMAANAAGIAAAALCAAAFGAI</sequence>
<dbReference type="NCBIfam" id="NF037970">
    <property type="entry name" value="vanZ_1"/>
    <property type="match status" value="1"/>
</dbReference>
<dbReference type="STRING" id="1035707.SAMN05216552_1002256"/>
<reference evidence="4" key="1">
    <citation type="submission" date="2016-10" db="EMBL/GenBank/DDBJ databases">
        <authorList>
            <person name="Varghese N."/>
            <person name="Submissions S."/>
        </authorList>
    </citation>
    <scope>NUCLEOTIDE SEQUENCE [LARGE SCALE GENOMIC DNA]</scope>
    <source>
        <strain evidence="4">CGMCC 1.11014</strain>
    </source>
</reference>
<dbReference type="EMBL" id="FPBO01000002">
    <property type="protein sequence ID" value="SFU39143.1"/>
    <property type="molecule type" value="Genomic_DNA"/>
</dbReference>
<evidence type="ECO:0000313" key="3">
    <source>
        <dbReference type="EMBL" id="SFU39143.1"/>
    </source>
</evidence>